<keyword evidence="2" id="KW-0479">Metal-binding</keyword>
<dbReference type="SUPFAM" id="SSF48537">
    <property type="entry name" value="Phospholipase C/P1 nuclease"/>
    <property type="match status" value="1"/>
</dbReference>
<dbReference type="GO" id="GO:0003676">
    <property type="term" value="F:nucleic acid binding"/>
    <property type="evidence" value="ECO:0007669"/>
    <property type="project" value="InterPro"/>
</dbReference>
<dbReference type="InterPro" id="IPR008947">
    <property type="entry name" value="PLipase_C/P1_nuclease_dom_sf"/>
</dbReference>
<dbReference type="PANTHER" id="PTHR33146:SF26">
    <property type="entry name" value="ENDONUCLEASE 4"/>
    <property type="match status" value="1"/>
</dbReference>
<keyword evidence="7" id="KW-0732">Signal</keyword>
<dbReference type="Pfam" id="PF02265">
    <property type="entry name" value="S1-P1_nuclease"/>
    <property type="match status" value="1"/>
</dbReference>
<evidence type="ECO:0000313" key="8">
    <source>
        <dbReference type="EMBL" id="MBL0763765.1"/>
    </source>
</evidence>
<dbReference type="AlphaFoldDB" id="A0A937A542"/>
<evidence type="ECO:0000256" key="2">
    <source>
        <dbReference type="ARBA" id="ARBA00022723"/>
    </source>
</evidence>
<keyword evidence="3" id="KW-0255">Endonuclease</keyword>
<organism evidence="8 9">
    <name type="scientific">Marivirga atlantica</name>
    <dbReference type="NCBI Taxonomy" id="1548457"/>
    <lineage>
        <taxon>Bacteria</taxon>
        <taxon>Pseudomonadati</taxon>
        <taxon>Bacteroidota</taxon>
        <taxon>Cytophagia</taxon>
        <taxon>Cytophagales</taxon>
        <taxon>Marivirgaceae</taxon>
        <taxon>Marivirga</taxon>
    </lineage>
</organism>
<dbReference type="Gene3D" id="1.10.575.10">
    <property type="entry name" value="P1 Nuclease"/>
    <property type="match status" value="1"/>
</dbReference>
<dbReference type="RefSeq" id="WP_201916715.1">
    <property type="nucleotide sequence ID" value="NZ_JAERQG010000001.1"/>
</dbReference>
<accession>A0A937A542</accession>
<comment type="caution">
    <text evidence="8">The sequence shown here is derived from an EMBL/GenBank/DDBJ whole genome shotgun (WGS) entry which is preliminary data.</text>
</comment>
<keyword evidence="5" id="KW-1015">Disulfide bond</keyword>
<evidence type="ECO:0000256" key="7">
    <source>
        <dbReference type="SAM" id="SignalP"/>
    </source>
</evidence>
<dbReference type="EMBL" id="JAERQG010000001">
    <property type="protein sequence ID" value="MBL0763765.1"/>
    <property type="molecule type" value="Genomic_DNA"/>
</dbReference>
<dbReference type="InterPro" id="IPR003154">
    <property type="entry name" value="S1/P1nuclease"/>
</dbReference>
<gene>
    <name evidence="8" type="ORF">JKP34_00800</name>
</gene>
<keyword evidence="6" id="KW-0325">Glycoprotein</keyword>
<keyword evidence="9" id="KW-1185">Reference proteome</keyword>
<proteinExistence type="predicted"/>
<dbReference type="GO" id="GO:0004519">
    <property type="term" value="F:endonuclease activity"/>
    <property type="evidence" value="ECO:0007669"/>
    <property type="project" value="UniProtKB-KW"/>
</dbReference>
<name>A0A937A542_9BACT</name>
<keyword evidence="4" id="KW-0378">Hydrolase</keyword>
<evidence type="ECO:0000256" key="4">
    <source>
        <dbReference type="ARBA" id="ARBA00022801"/>
    </source>
</evidence>
<keyword evidence="1" id="KW-0540">Nuclease</keyword>
<feature type="chain" id="PRO_5038015157" evidence="7">
    <location>
        <begin position="22"/>
        <end position="256"/>
    </location>
</feature>
<sequence length="256" mass="29325">MTKKIISFCLIFILLNSQAWAWGKIGHRVVGEVASFYLTKKAKKNISKVLDCESLAVVSNWMDDIKSDDAYDYANSWHWVTIPDGMSYEETEKNEDGDLIMTINRLIKELKAGNLDANTEKQHLMMLVHLVGDIHQPLHVGTGEDIGGNAVKLKWFWQNSNLHRVWDSEMIDSKQYSYTELADAVNNTSKDEVKSLQSDTIDKWYKEAMALRPQVYALPDDMNLGYEYSYKNWDTVKSQLMKSGIRLAGILNEIYG</sequence>
<dbReference type="GO" id="GO:0006308">
    <property type="term" value="P:DNA catabolic process"/>
    <property type="evidence" value="ECO:0007669"/>
    <property type="project" value="InterPro"/>
</dbReference>
<dbReference type="GO" id="GO:0046872">
    <property type="term" value="F:metal ion binding"/>
    <property type="evidence" value="ECO:0007669"/>
    <property type="project" value="UniProtKB-KW"/>
</dbReference>
<dbReference type="PANTHER" id="PTHR33146">
    <property type="entry name" value="ENDONUCLEASE 4"/>
    <property type="match status" value="1"/>
</dbReference>
<reference evidence="8" key="1">
    <citation type="submission" date="2021-01" db="EMBL/GenBank/DDBJ databases">
        <title>Marivirga sp. nov., isolated from intertidal surface sediments.</title>
        <authorList>
            <person name="Zhang M."/>
        </authorList>
    </citation>
    <scope>NUCLEOTIDE SEQUENCE</scope>
    <source>
        <strain evidence="8">SM1354</strain>
    </source>
</reference>
<feature type="signal peptide" evidence="7">
    <location>
        <begin position="1"/>
        <end position="21"/>
    </location>
</feature>
<dbReference type="CDD" id="cd11010">
    <property type="entry name" value="S1-P1_nuclease"/>
    <property type="match status" value="1"/>
</dbReference>
<dbReference type="GO" id="GO:0016788">
    <property type="term" value="F:hydrolase activity, acting on ester bonds"/>
    <property type="evidence" value="ECO:0007669"/>
    <property type="project" value="InterPro"/>
</dbReference>
<evidence type="ECO:0000256" key="3">
    <source>
        <dbReference type="ARBA" id="ARBA00022759"/>
    </source>
</evidence>
<protein>
    <submittedName>
        <fullName evidence="8">S1/P1 nuclease</fullName>
    </submittedName>
</protein>
<evidence type="ECO:0000256" key="5">
    <source>
        <dbReference type="ARBA" id="ARBA00023157"/>
    </source>
</evidence>
<dbReference type="Proteomes" id="UP000642920">
    <property type="component" value="Unassembled WGS sequence"/>
</dbReference>
<evidence type="ECO:0000313" key="9">
    <source>
        <dbReference type="Proteomes" id="UP000642920"/>
    </source>
</evidence>
<evidence type="ECO:0000256" key="1">
    <source>
        <dbReference type="ARBA" id="ARBA00022722"/>
    </source>
</evidence>
<evidence type="ECO:0000256" key="6">
    <source>
        <dbReference type="ARBA" id="ARBA00023180"/>
    </source>
</evidence>